<gene>
    <name evidence="2" type="ORF">GP486_005884</name>
</gene>
<feature type="region of interest" description="Disordered" evidence="1">
    <location>
        <begin position="1"/>
        <end position="32"/>
    </location>
</feature>
<dbReference type="PANTHER" id="PTHR37535:SF3">
    <property type="entry name" value="FLUG DOMAIN-CONTAINING PROTEIN"/>
    <property type="match status" value="1"/>
</dbReference>
<dbReference type="EMBL" id="JAGHQM010001191">
    <property type="protein sequence ID" value="KAH0556189.1"/>
    <property type="molecule type" value="Genomic_DNA"/>
</dbReference>
<name>A0A9P8RLW4_9PEZI</name>
<comment type="caution">
    <text evidence="2">The sequence shown here is derived from an EMBL/GenBank/DDBJ whole genome shotgun (WGS) entry which is preliminary data.</text>
</comment>
<evidence type="ECO:0000256" key="1">
    <source>
        <dbReference type="SAM" id="MobiDB-lite"/>
    </source>
</evidence>
<organism evidence="2 3">
    <name type="scientific">Trichoglossum hirsutum</name>
    <dbReference type="NCBI Taxonomy" id="265104"/>
    <lineage>
        <taxon>Eukaryota</taxon>
        <taxon>Fungi</taxon>
        <taxon>Dikarya</taxon>
        <taxon>Ascomycota</taxon>
        <taxon>Pezizomycotina</taxon>
        <taxon>Geoglossomycetes</taxon>
        <taxon>Geoglossales</taxon>
        <taxon>Geoglossaceae</taxon>
        <taxon>Trichoglossum</taxon>
    </lineage>
</organism>
<reference evidence="2" key="1">
    <citation type="submission" date="2021-03" db="EMBL/GenBank/DDBJ databases">
        <title>Comparative genomics and phylogenomic investigation of the class Geoglossomycetes provide insights into ecological specialization and systematics.</title>
        <authorList>
            <person name="Melie T."/>
            <person name="Pirro S."/>
            <person name="Miller A.N."/>
            <person name="Quandt A."/>
        </authorList>
    </citation>
    <scope>NUCLEOTIDE SEQUENCE</scope>
    <source>
        <strain evidence="2">CAQ_001_2017</strain>
    </source>
</reference>
<keyword evidence="3" id="KW-1185">Reference proteome</keyword>
<dbReference type="Proteomes" id="UP000750711">
    <property type="component" value="Unassembled WGS sequence"/>
</dbReference>
<evidence type="ECO:0000313" key="3">
    <source>
        <dbReference type="Proteomes" id="UP000750711"/>
    </source>
</evidence>
<evidence type="ECO:0000313" key="2">
    <source>
        <dbReference type="EMBL" id="KAH0556189.1"/>
    </source>
</evidence>
<protein>
    <submittedName>
        <fullName evidence="2">Uncharacterized protein</fullName>
    </submittedName>
</protein>
<sequence>MGRKRLTPEEIAKKAPEKSFDDDITGIDDAPISKPITANTQRLYDRRWSLWVEYTKTHPSANPHDMQTAKHFVEFLACGAEGVDSDKPNVSSVRMYWSQFVSAWNRQTSNPISKEATELITYYIQDHLQKKLALTLACEVALDPI</sequence>
<proteinExistence type="predicted"/>
<accession>A0A9P8RLW4</accession>
<dbReference type="AlphaFoldDB" id="A0A9P8RLW4"/>
<dbReference type="PANTHER" id="PTHR37535">
    <property type="entry name" value="FLUG DOMAIN PROTEIN"/>
    <property type="match status" value="1"/>
</dbReference>
<feature type="compositionally biased region" description="Basic and acidic residues" evidence="1">
    <location>
        <begin position="1"/>
        <end position="21"/>
    </location>
</feature>